<dbReference type="EMBL" id="JADIMG010000023">
    <property type="protein sequence ID" value="MBO8459139.1"/>
    <property type="molecule type" value="Genomic_DNA"/>
</dbReference>
<dbReference type="AlphaFoldDB" id="A0A9D9N3P3"/>
<comment type="caution">
    <text evidence="1">The sequence shown here is derived from an EMBL/GenBank/DDBJ whole genome shotgun (WGS) entry which is preliminary data.</text>
</comment>
<name>A0A9D9N3P3_9BACT</name>
<organism evidence="1 2">
    <name type="scientific">Candidatus Gallipaludibacter merdavium</name>
    <dbReference type="NCBI Taxonomy" id="2840839"/>
    <lineage>
        <taxon>Bacteria</taxon>
        <taxon>Pseudomonadati</taxon>
        <taxon>Bacteroidota</taxon>
        <taxon>Bacteroidia</taxon>
        <taxon>Bacteroidales</taxon>
        <taxon>Candidatus Gallipaludibacter</taxon>
    </lineage>
</organism>
<gene>
    <name evidence="1" type="ORF">IAA73_02240</name>
</gene>
<dbReference type="Proteomes" id="UP000823641">
    <property type="component" value="Unassembled WGS sequence"/>
</dbReference>
<reference evidence="1" key="1">
    <citation type="submission" date="2020-10" db="EMBL/GenBank/DDBJ databases">
        <authorList>
            <person name="Gilroy R."/>
        </authorList>
    </citation>
    <scope>NUCLEOTIDE SEQUENCE</scope>
    <source>
        <strain evidence="1">G3-3990</strain>
    </source>
</reference>
<accession>A0A9D9N3P3</accession>
<evidence type="ECO:0000313" key="2">
    <source>
        <dbReference type="Proteomes" id="UP000823641"/>
    </source>
</evidence>
<reference evidence="1" key="2">
    <citation type="journal article" date="2021" name="PeerJ">
        <title>Extensive microbial diversity within the chicken gut microbiome revealed by metagenomics and culture.</title>
        <authorList>
            <person name="Gilroy R."/>
            <person name="Ravi A."/>
            <person name="Getino M."/>
            <person name="Pursley I."/>
            <person name="Horton D.L."/>
            <person name="Alikhan N.F."/>
            <person name="Baker D."/>
            <person name="Gharbi K."/>
            <person name="Hall N."/>
            <person name="Watson M."/>
            <person name="Adriaenssens E.M."/>
            <person name="Foster-Nyarko E."/>
            <person name="Jarju S."/>
            <person name="Secka A."/>
            <person name="Antonio M."/>
            <person name="Oren A."/>
            <person name="Chaudhuri R.R."/>
            <person name="La Ragione R."/>
            <person name="Hildebrand F."/>
            <person name="Pallen M.J."/>
        </authorList>
    </citation>
    <scope>NUCLEOTIDE SEQUENCE</scope>
    <source>
        <strain evidence="1">G3-3990</strain>
    </source>
</reference>
<sequence length="931" mass="102951">MRKLFFAALTFAIDALIFYGCRPEQSEFDLSTLTEKATISGQIVYDAGVDTTANAYTINMIKPASERVVYVEIPYASYKAGSDGVKRYETITDAEGYYTIEVPTTPDGIENVQIRMQEFTAYRSEYKKMEAGKPVFETKLYRFSYEPAPFTLNPGSIEFMKESDKACSYTLVDLEGFEESITLKGNIQLAQEVGFRQGVYTPAANATVEFVASYSGVTDELTFGTTTDASGNYSITLPLKSYEEGFQNLSASVRGMGQNYTHYNAVESTMKLSGAYKSADILSNISATDIIEGMDYEMETMYMKFQPGYNGLTNSTDGVRPSTWAENLAGWEKYDGFTETKTVTGRYLLAVESGFGVGTYANPRQEAKVVIEYPGNDNRGMEKVVYVNTDAEGNFSFEVPVKDAEESLSVSFASLGNTILFDHYMLPDKMVKLEGKYQTEVAEVKELATLWNEMGTAYYAFTPTPSADLDEMQWSGNLAGWKQATALENEYEGTQVVTANVWIPVETALGVGEYKNANNLLVEFSVDGETYVAPVINGAVNMTVYTQNNSSEPNVSVTSATLKEKNFKHFEVGGKEKILVGKYATYYSTPADKREAWNQLGDVYLKFTPDNAPDNWDQWYSYLAGWVRIGNVEPAAQNVTGTLYMAKETAYAAGTYAAAANTLVRAVVNGTVFVGVTDQNGAYSIPVLFNPTSGTPSVSVVPFFVENEVEYKHYTTADASETQDVVYSAYNSFDTRIDGYTPWYDRGTIYYKSPVSSENLLDWVNKENEVTKEYRNSLNISFTVKEAIEKVNGSVVEAAWTPATTLRKVRVYVEEPATGFVGSYVTSVTSSKNISVKVKSVESSYSVVIMPEDGTSAQLNAFRHYEDNSKPTVFSTIYGYYASADNAVGVFSVEGNSLIKVTPSAKMNFIPVRPSSMPDGWSTYVWDITAD</sequence>
<evidence type="ECO:0000313" key="1">
    <source>
        <dbReference type="EMBL" id="MBO8459139.1"/>
    </source>
</evidence>
<protein>
    <submittedName>
        <fullName evidence="1">Uncharacterized protein</fullName>
    </submittedName>
</protein>
<proteinExistence type="predicted"/>